<evidence type="ECO:0008006" key="6">
    <source>
        <dbReference type="Google" id="ProtNLM"/>
    </source>
</evidence>
<dbReference type="EMBL" id="FTNZ01000004">
    <property type="protein sequence ID" value="SIS35741.1"/>
    <property type="molecule type" value="Genomic_DNA"/>
</dbReference>
<dbReference type="EMBL" id="CP033926">
    <property type="protein sequence ID" value="AZA98175.1"/>
    <property type="molecule type" value="Genomic_DNA"/>
</dbReference>
<reference evidence="2 5" key="2">
    <citation type="submission" date="2018-11" db="EMBL/GenBank/DDBJ databases">
        <title>Proposal to divide the Flavobacteriaceae and reorganize its genera based on Amino Acid Identity values calculated from whole genome sequences.</title>
        <authorList>
            <person name="Nicholson A.C."/>
            <person name="Gulvik C.A."/>
            <person name="Whitney A.M."/>
            <person name="Humrighouse B.W."/>
            <person name="Bell M."/>
            <person name="Holmes B."/>
            <person name="Steigerwalt A.G."/>
            <person name="Villarma A."/>
            <person name="Sheth M."/>
            <person name="Batra D."/>
            <person name="Pryor J."/>
            <person name="Bernardet J.-F."/>
            <person name="Hugo C."/>
            <person name="Kampfer P."/>
            <person name="Newman J."/>
            <person name="McQuiston J.R."/>
        </authorList>
    </citation>
    <scope>NUCLEOTIDE SEQUENCE [LARGE SCALE GENOMIC DNA]</scope>
    <source>
        <strain evidence="2 5">DSM 16927</strain>
    </source>
</reference>
<dbReference type="Proteomes" id="UP000186106">
    <property type="component" value="Unassembled WGS sequence"/>
</dbReference>
<evidence type="ECO:0000313" key="2">
    <source>
        <dbReference type="EMBL" id="AZA98175.1"/>
    </source>
</evidence>
<evidence type="ECO:0000313" key="4">
    <source>
        <dbReference type="Proteomes" id="UP000186106"/>
    </source>
</evidence>
<name>A0A1N7IFL3_9FLAO</name>
<evidence type="ECO:0000313" key="5">
    <source>
        <dbReference type="Proteomes" id="UP000279541"/>
    </source>
</evidence>
<keyword evidence="1" id="KW-0732">Signal</keyword>
<feature type="chain" id="PRO_5044563455" description="TIGR03067 domain-containing protein" evidence="1">
    <location>
        <begin position="29"/>
        <end position="152"/>
    </location>
</feature>
<reference evidence="3 4" key="1">
    <citation type="submission" date="2017-01" db="EMBL/GenBank/DDBJ databases">
        <authorList>
            <person name="Mah S.A."/>
            <person name="Swanson W.J."/>
            <person name="Moy G.W."/>
            <person name="Vacquier V.D."/>
        </authorList>
    </citation>
    <scope>NUCLEOTIDE SEQUENCE [LARGE SCALE GENOMIC DNA]</scope>
    <source>
        <strain evidence="3 4">DSM 16927</strain>
    </source>
</reference>
<feature type="signal peptide" evidence="1">
    <location>
        <begin position="1"/>
        <end position="28"/>
    </location>
</feature>
<dbReference type="Proteomes" id="UP000279541">
    <property type="component" value="Chromosome"/>
</dbReference>
<protein>
    <recommendedName>
        <fullName evidence="6">TIGR03067 domain-containing protein</fullName>
    </recommendedName>
</protein>
<gene>
    <name evidence="2" type="ORF">EG359_00475</name>
    <name evidence="3" type="ORF">SAMN05421768_104482</name>
</gene>
<dbReference type="AlphaFoldDB" id="A0A1N7IFL3"/>
<accession>A0A1N7IFL3</accession>
<dbReference type="RefSeq" id="WP_076354282.1">
    <property type="nucleotide sequence ID" value="NZ_CAMIMN010000317.1"/>
</dbReference>
<sequence>MNSYLKIKQTFLKSVIAFILIACFQAKAQKSQFNIVGSWESIDYWKSKGKAGFTKDGYVSITINGEEIDGKNFIIHGGPNNGQKGELKYKIDIDKTPIEIDFIALKDNQEKGRLLGIIVPVNDSKFLMLINMNGKRPDSIDHDETMTLTKIE</sequence>
<dbReference type="OrthoDB" id="1366248at2"/>
<evidence type="ECO:0000256" key="1">
    <source>
        <dbReference type="SAM" id="SignalP"/>
    </source>
</evidence>
<organism evidence="3 4">
    <name type="scientific">Chryseobacterium joostei</name>
    <dbReference type="NCBI Taxonomy" id="112234"/>
    <lineage>
        <taxon>Bacteria</taxon>
        <taxon>Pseudomonadati</taxon>
        <taxon>Bacteroidota</taxon>
        <taxon>Flavobacteriia</taxon>
        <taxon>Flavobacteriales</taxon>
        <taxon>Weeksellaceae</taxon>
        <taxon>Chryseobacterium group</taxon>
        <taxon>Chryseobacterium</taxon>
    </lineage>
</organism>
<proteinExistence type="predicted"/>
<evidence type="ECO:0000313" key="3">
    <source>
        <dbReference type="EMBL" id="SIS35741.1"/>
    </source>
</evidence>
<keyword evidence="5" id="KW-1185">Reference proteome</keyword>
<dbReference type="KEGG" id="cjt:EG359_00475"/>